<dbReference type="EMBL" id="DTHG01000037">
    <property type="protein sequence ID" value="HGW91487.1"/>
    <property type="molecule type" value="Genomic_DNA"/>
</dbReference>
<dbReference type="Gene3D" id="1.25.10.10">
    <property type="entry name" value="Leucine-rich Repeat Variant"/>
    <property type="match status" value="1"/>
</dbReference>
<proteinExistence type="predicted"/>
<dbReference type="Pfam" id="PF13646">
    <property type="entry name" value="HEAT_2"/>
    <property type="match status" value="1"/>
</dbReference>
<comment type="caution">
    <text evidence="1">The sequence shown here is derived from an EMBL/GenBank/DDBJ whole genome shotgun (WGS) entry which is preliminary data.</text>
</comment>
<accession>A0A7C4YGU2</accession>
<evidence type="ECO:0000313" key="1">
    <source>
        <dbReference type="EMBL" id="HGW91487.1"/>
    </source>
</evidence>
<dbReference type="SUPFAM" id="SSF48371">
    <property type="entry name" value="ARM repeat"/>
    <property type="match status" value="1"/>
</dbReference>
<gene>
    <name evidence="1" type="ORF">ENV67_02970</name>
</gene>
<reference evidence="1" key="1">
    <citation type="journal article" date="2020" name="mSystems">
        <title>Genome- and Community-Level Interaction Insights into Carbon Utilization and Element Cycling Functions of Hydrothermarchaeota in Hydrothermal Sediment.</title>
        <authorList>
            <person name="Zhou Z."/>
            <person name="Liu Y."/>
            <person name="Xu W."/>
            <person name="Pan J."/>
            <person name="Luo Z.H."/>
            <person name="Li M."/>
        </authorList>
    </citation>
    <scope>NUCLEOTIDE SEQUENCE [LARGE SCALE GENOMIC DNA]</scope>
    <source>
        <strain evidence="1">SpSt-780</strain>
    </source>
</reference>
<name>A0A7C4YGU2_UNCW3</name>
<dbReference type="Pfam" id="PF03130">
    <property type="entry name" value="HEAT_PBS"/>
    <property type="match status" value="1"/>
</dbReference>
<protein>
    <submittedName>
        <fullName evidence="1">HEAT repeat domain-containing protein</fullName>
    </submittedName>
</protein>
<dbReference type="InterPro" id="IPR004155">
    <property type="entry name" value="PBS_lyase_HEAT"/>
</dbReference>
<dbReference type="InterPro" id="IPR011989">
    <property type="entry name" value="ARM-like"/>
</dbReference>
<dbReference type="GO" id="GO:0016491">
    <property type="term" value="F:oxidoreductase activity"/>
    <property type="evidence" value="ECO:0007669"/>
    <property type="project" value="TreeGrafter"/>
</dbReference>
<dbReference type="InterPro" id="IPR016024">
    <property type="entry name" value="ARM-type_fold"/>
</dbReference>
<dbReference type="PANTHER" id="PTHR12697:SF5">
    <property type="entry name" value="DEOXYHYPUSINE HYDROXYLASE"/>
    <property type="match status" value="1"/>
</dbReference>
<sequence>MKMVKFIKIFIFFNLYFIFCFSLCYALECNYSGENPVFLNHLKIGNTYSFKKYFPYFPTAKCDQVVNFKFEIVKPNENIRKWDLHQYEPIPSTNWFKINKRYYSKVRPNKKISPNITIKIPNKKRYLGKSFWAKLKVRIISDDGLISEHEWEIYINISCESKEILPIYQEGHRILNDAEKFKSIHEYDKAIEKFSEYLIFYEKNEKKIKSIDYEILPEEAKNLFPLPAIDDIKLKIKECEQLLLIPKTAWEKVEKENFSEELFEEYMKFLGIDGHRSFEDYHKEEIYKFDSFRGKKFISAILKKIKETDNPVLKYRLIRKLGYLGDTSVVEFLREIVKNKENPPPVRWCAVEAIGKLKDKGSTDILISALYDEVFGIRLQAIKALGQICDSSILPVLKEALRNIKDADLIRQINKSISEITGNDFEYINYELGISLKIPKDWEIEWFPFEGNFVRINGPVISGTYATIKIRKEENVIKELEELRIKKGNEPTFKEIYPKGEKIKIGELFGIRSFRLQEAGPSWKFKNFKQMGITLFSDNEKYFIECSSPEEAFENVLPQFEKIIKTFRLISIEDIGILNSISIDTTERWKEWLNKKFKSKEKIQLEHNKKLENKLKKLLCKEKFQFFSDINNDGKFESLIFCLGSKPEWDKKIQMISALIIMSYAENKQDWEELVRLDQKGLFINGTNLFSTEDEFQVKLGIDRNNNLHFIFMVGTASDEVLIHWKPFKKTYCADYGDSGCDDD</sequence>
<organism evidence="1">
    <name type="scientific">candidate division WOR-3 bacterium</name>
    <dbReference type="NCBI Taxonomy" id="2052148"/>
    <lineage>
        <taxon>Bacteria</taxon>
        <taxon>Bacteria division WOR-3</taxon>
    </lineage>
</organism>
<dbReference type="AlphaFoldDB" id="A0A7C4YGU2"/>
<dbReference type="PANTHER" id="PTHR12697">
    <property type="entry name" value="PBS LYASE HEAT-LIKE PROTEIN"/>
    <property type="match status" value="1"/>
</dbReference>
<dbReference type="SMART" id="SM00567">
    <property type="entry name" value="EZ_HEAT"/>
    <property type="match status" value="3"/>
</dbReference>